<dbReference type="OrthoDB" id="5979667at2759"/>
<dbReference type="PANTHER" id="PTHR14796">
    <property type="entry name" value="NEURENSIN 1-RELATED"/>
    <property type="match status" value="1"/>
</dbReference>
<gene>
    <name evidence="3" type="primary">nrsn1l</name>
</gene>
<reference evidence="3" key="3">
    <citation type="submission" date="2025-09" db="UniProtKB">
        <authorList>
            <consortium name="Ensembl"/>
        </authorList>
    </citation>
    <scope>IDENTIFICATION</scope>
</reference>
<dbReference type="GeneTree" id="ENSGT00530000063877"/>
<dbReference type="GO" id="GO:0030133">
    <property type="term" value="C:transport vesicle"/>
    <property type="evidence" value="ECO:0007669"/>
    <property type="project" value="InterPro"/>
</dbReference>
<proteinExistence type="predicted"/>
<dbReference type="GO" id="GO:0043025">
    <property type="term" value="C:neuronal cell body"/>
    <property type="evidence" value="ECO:0007669"/>
    <property type="project" value="TreeGrafter"/>
</dbReference>
<evidence type="ECO:0000256" key="1">
    <source>
        <dbReference type="SAM" id="MobiDB-lite"/>
    </source>
</evidence>
<evidence type="ECO:0000313" key="4">
    <source>
        <dbReference type="Proteomes" id="UP000005226"/>
    </source>
</evidence>
<dbReference type="InterPro" id="IPR024883">
    <property type="entry name" value="Neurensin"/>
</dbReference>
<evidence type="ECO:0000256" key="2">
    <source>
        <dbReference type="SAM" id="Phobius"/>
    </source>
</evidence>
<feature type="transmembrane region" description="Helical" evidence="2">
    <location>
        <begin position="155"/>
        <end position="179"/>
    </location>
</feature>
<feature type="compositionally biased region" description="Polar residues" evidence="1">
    <location>
        <begin position="221"/>
        <end position="235"/>
    </location>
</feature>
<name>A0A674N555_TAKRU</name>
<organism evidence="3 4">
    <name type="scientific">Takifugu rubripes</name>
    <name type="common">Japanese pufferfish</name>
    <name type="synonym">Fugu rubripes</name>
    <dbReference type="NCBI Taxonomy" id="31033"/>
    <lineage>
        <taxon>Eukaryota</taxon>
        <taxon>Metazoa</taxon>
        <taxon>Chordata</taxon>
        <taxon>Craniata</taxon>
        <taxon>Vertebrata</taxon>
        <taxon>Euteleostomi</taxon>
        <taxon>Actinopterygii</taxon>
        <taxon>Neopterygii</taxon>
        <taxon>Teleostei</taxon>
        <taxon>Neoteleostei</taxon>
        <taxon>Acanthomorphata</taxon>
        <taxon>Eupercaria</taxon>
        <taxon>Tetraodontiformes</taxon>
        <taxon>Tetradontoidea</taxon>
        <taxon>Tetraodontidae</taxon>
        <taxon>Takifugu</taxon>
    </lineage>
</organism>
<keyword evidence="2" id="KW-0472">Membrane</keyword>
<reference evidence="3" key="2">
    <citation type="submission" date="2025-08" db="UniProtKB">
        <authorList>
            <consortium name="Ensembl"/>
        </authorList>
    </citation>
    <scope>IDENTIFICATION</scope>
</reference>
<keyword evidence="4" id="KW-1185">Reference proteome</keyword>
<dbReference type="Pfam" id="PF14927">
    <property type="entry name" value="Neurensin"/>
    <property type="match status" value="1"/>
</dbReference>
<sequence>MSCVTQSLLGFDASLRMLSVSARPDPRSAAVIRRSSGPTAHGSALSAGAPTSWAGSSCLHFGVRSYLHHFYEECSSSGWDRDAEDQGFVQSRRCQTSAVWKVSLVLGVLVLTAGITTLSVSYSTAFKIESFGEGDLFFVDNQAVSFNRGVHSSGAAGIGLSCLGSALAAVGVLVWVLQLPKVKERLFRRAGGAEECGGSGSAPRVAGKVVTKSPGVDKGTTPVTVSKVQTEQPGP</sequence>
<dbReference type="InParanoid" id="A0A674N555"/>
<keyword evidence="2" id="KW-0812">Transmembrane</keyword>
<dbReference type="PANTHER" id="PTHR14796:SF3">
    <property type="entry name" value="NEURENSIN 1-LIKE-RELATED"/>
    <property type="match status" value="1"/>
</dbReference>
<dbReference type="Ensembl" id="ENSTRUT00000061637.1">
    <property type="protein sequence ID" value="ENSTRUP00000068843.1"/>
    <property type="gene ID" value="ENSTRUG00000032785.1"/>
</dbReference>
<dbReference type="AlphaFoldDB" id="A0A674N555"/>
<reference evidence="3 4" key="1">
    <citation type="journal article" date="2011" name="Genome Biol. Evol.">
        <title>Integration of the genetic map and genome assembly of fugu facilitates insights into distinct features of genome evolution in teleosts and mammals.</title>
        <authorList>
            <person name="Kai W."/>
            <person name="Kikuchi K."/>
            <person name="Tohari S."/>
            <person name="Chew A.K."/>
            <person name="Tay A."/>
            <person name="Fujiwara A."/>
            <person name="Hosoya S."/>
            <person name="Suetake H."/>
            <person name="Naruse K."/>
            <person name="Brenner S."/>
            <person name="Suzuki Y."/>
            <person name="Venkatesh B."/>
        </authorList>
    </citation>
    <scope>NUCLEOTIDE SEQUENCE [LARGE SCALE GENOMIC DNA]</scope>
</reference>
<evidence type="ECO:0000313" key="3">
    <source>
        <dbReference type="Ensembl" id="ENSTRUP00000068843.1"/>
    </source>
</evidence>
<dbReference type="Proteomes" id="UP000005226">
    <property type="component" value="Chromosome 12"/>
</dbReference>
<accession>A0A674N555</accession>
<feature type="region of interest" description="Disordered" evidence="1">
    <location>
        <begin position="29"/>
        <end position="51"/>
    </location>
</feature>
<feature type="region of interest" description="Disordered" evidence="1">
    <location>
        <begin position="194"/>
        <end position="235"/>
    </location>
</feature>
<dbReference type="GO" id="GO:0043005">
    <property type="term" value="C:neuron projection"/>
    <property type="evidence" value="ECO:0007669"/>
    <property type="project" value="TreeGrafter"/>
</dbReference>
<dbReference type="GeneID" id="115251856"/>
<feature type="transmembrane region" description="Helical" evidence="2">
    <location>
        <begin position="98"/>
        <end position="122"/>
    </location>
</feature>
<dbReference type="GO" id="GO:0007399">
    <property type="term" value="P:nervous system development"/>
    <property type="evidence" value="ECO:0007669"/>
    <property type="project" value="TreeGrafter"/>
</dbReference>
<dbReference type="RefSeq" id="XP_029701432.1">
    <property type="nucleotide sequence ID" value="XM_029845572.1"/>
</dbReference>
<protein>
    <submittedName>
        <fullName evidence="3">Neurensin 1-like</fullName>
    </submittedName>
</protein>
<keyword evidence="2" id="KW-1133">Transmembrane helix</keyword>